<keyword evidence="2" id="KW-1185">Reference proteome</keyword>
<evidence type="ECO:0000313" key="2">
    <source>
        <dbReference type="Proteomes" id="UP000825935"/>
    </source>
</evidence>
<gene>
    <name evidence="1" type="ORF">KP509_02G103300</name>
</gene>
<accession>A0A8T2VHA0</accession>
<dbReference type="AlphaFoldDB" id="A0A8T2VHA0"/>
<protein>
    <submittedName>
        <fullName evidence="1">Uncharacterized protein</fullName>
    </submittedName>
</protein>
<organism evidence="1 2">
    <name type="scientific">Ceratopteris richardii</name>
    <name type="common">Triangle waterfern</name>
    <dbReference type="NCBI Taxonomy" id="49495"/>
    <lineage>
        <taxon>Eukaryota</taxon>
        <taxon>Viridiplantae</taxon>
        <taxon>Streptophyta</taxon>
        <taxon>Embryophyta</taxon>
        <taxon>Tracheophyta</taxon>
        <taxon>Polypodiopsida</taxon>
        <taxon>Polypodiidae</taxon>
        <taxon>Polypodiales</taxon>
        <taxon>Pteridineae</taxon>
        <taxon>Pteridaceae</taxon>
        <taxon>Parkerioideae</taxon>
        <taxon>Ceratopteris</taxon>
    </lineage>
</organism>
<dbReference type="EMBL" id="CM035407">
    <property type="protein sequence ID" value="KAH7445033.1"/>
    <property type="molecule type" value="Genomic_DNA"/>
</dbReference>
<reference evidence="1" key="1">
    <citation type="submission" date="2021-08" db="EMBL/GenBank/DDBJ databases">
        <title>WGS assembly of Ceratopteris richardii.</title>
        <authorList>
            <person name="Marchant D.B."/>
            <person name="Chen G."/>
            <person name="Jenkins J."/>
            <person name="Shu S."/>
            <person name="Leebens-Mack J."/>
            <person name="Grimwood J."/>
            <person name="Schmutz J."/>
            <person name="Soltis P."/>
            <person name="Soltis D."/>
            <person name="Chen Z.-H."/>
        </authorList>
    </citation>
    <scope>NUCLEOTIDE SEQUENCE</scope>
    <source>
        <strain evidence="1">Whitten #5841</strain>
        <tissue evidence="1">Leaf</tissue>
    </source>
</reference>
<evidence type="ECO:0000313" key="1">
    <source>
        <dbReference type="EMBL" id="KAH7445033.1"/>
    </source>
</evidence>
<proteinExistence type="predicted"/>
<comment type="caution">
    <text evidence="1">The sequence shown here is derived from an EMBL/GenBank/DDBJ whole genome shotgun (WGS) entry which is preliminary data.</text>
</comment>
<sequence>MLFRAVKRMKAFLAMSLACMGGVISTFRGYAFSRNISSPSPLATGKNSSSYLQKRFLQGFQSPEDQAISSSKADNLIDFGVSMRHKPYKNIEQTEQTITNEKL</sequence>
<name>A0A8T2VHA0_CERRI</name>
<dbReference type="Proteomes" id="UP000825935">
    <property type="component" value="Chromosome 2"/>
</dbReference>